<accession>A0A4C1XCM9</accession>
<evidence type="ECO:0000313" key="2">
    <source>
        <dbReference type="EMBL" id="GBP61596.1"/>
    </source>
</evidence>
<keyword evidence="3" id="KW-1185">Reference proteome</keyword>
<comment type="caution">
    <text evidence="2">The sequence shown here is derived from an EMBL/GenBank/DDBJ whole genome shotgun (WGS) entry which is preliminary data.</text>
</comment>
<name>A0A4C1XCM9_EUMVA</name>
<organism evidence="2 3">
    <name type="scientific">Eumeta variegata</name>
    <name type="common">Bagworm moth</name>
    <name type="synonym">Eumeta japonica</name>
    <dbReference type="NCBI Taxonomy" id="151549"/>
    <lineage>
        <taxon>Eukaryota</taxon>
        <taxon>Metazoa</taxon>
        <taxon>Ecdysozoa</taxon>
        <taxon>Arthropoda</taxon>
        <taxon>Hexapoda</taxon>
        <taxon>Insecta</taxon>
        <taxon>Pterygota</taxon>
        <taxon>Neoptera</taxon>
        <taxon>Endopterygota</taxon>
        <taxon>Lepidoptera</taxon>
        <taxon>Glossata</taxon>
        <taxon>Ditrysia</taxon>
        <taxon>Tineoidea</taxon>
        <taxon>Psychidae</taxon>
        <taxon>Oiketicinae</taxon>
        <taxon>Eumeta</taxon>
    </lineage>
</organism>
<sequence>MRIELDSSRQPSPSQGGVRRREGREALFVYCYAPSTPHSSPLRDLDFQSFALFWCDLGANVFTTSGTNNSIYFLTQENAKIAIRNRNKTSINVLAENWKR</sequence>
<protein>
    <submittedName>
        <fullName evidence="2">Uncharacterized protein</fullName>
    </submittedName>
</protein>
<dbReference type="Proteomes" id="UP000299102">
    <property type="component" value="Unassembled WGS sequence"/>
</dbReference>
<feature type="region of interest" description="Disordered" evidence="1">
    <location>
        <begin position="1"/>
        <end position="20"/>
    </location>
</feature>
<proteinExistence type="predicted"/>
<evidence type="ECO:0000313" key="3">
    <source>
        <dbReference type="Proteomes" id="UP000299102"/>
    </source>
</evidence>
<evidence type="ECO:0000256" key="1">
    <source>
        <dbReference type="SAM" id="MobiDB-lite"/>
    </source>
</evidence>
<gene>
    <name evidence="2" type="ORF">EVAR_27483_1</name>
</gene>
<reference evidence="2 3" key="1">
    <citation type="journal article" date="2019" name="Commun. Biol.">
        <title>The bagworm genome reveals a unique fibroin gene that provides high tensile strength.</title>
        <authorList>
            <person name="Kono N."/>
            <person name="Nakamura H."/>
            <person name="Ohtoshi R."/>
            <person name="Tomita M."/>
            <person name="Numata K."/>
            <person name="Arakawa K."/>
        </authorList>
    </citation>
    <scope>NUCLEOTIDE SEQUENCE [LARGE SCALE GENOMIC DNA]</scope>
</reference>
<dbReference type="AlphaFoldDB" id="A0A4C1XCM9"/>
<dbReference type="EMBL" id="BGZK01000818">
    <property type="protein sequence ID" value="GBP61596.1"/>
    <property type="molecule type" value="Genomic_DNA"/>
</dbReference>